<keyword evidence="3" id="KW-1185">Reference proteome</keyword>
<proteinExistence type="predicted"/>
<dbReference type="PIRSF" id="PIRSF000431">
    <property type="entry name" value="Glycerol-3-P_O-acyltransfrase"/>
    <property type="match status" value="1"/>
</dbReference>
<dbReference type="EMBL" id="AE002160">
    <property type="protein sequence ID" value="AAF39066.1"/>
    <property type="molecule type" value="Genomic_DNA"/>
</dbReference>
<evidence type="ECO:0000259" key="1">
    <source>
        <dbReference type="SMART" id="SM00563"/>
    </source>
</evidence>
<dbReference type="eggNOG" id="COG0204">
    <property type="taxonomic scope" value="Bacteria"/>
</dbReference>
<organism evidence="2 3">
    <name type="scientific">Chlamydia muridarum (strain MoPn / Nigg)</name>
    <dbReference type="NCBI Taxonomy" id="243161"/>
    <lineage>
        <taxon>Bacteria</taxon>
        <taxon>Pseudomonadati</taxon>
        <taxon>Chlamydiota</taxon>
        <taxon>Chlamydiia</taxon>
        <taxon>Chlamydiales</taxon>
        <taxon>Chlamydiaceae</taxon>
        <taxon>Chlamydia/Chlamydophila group</taxon>
        <taxon>Chlamydia</taxon>
    </lineage>
</organism>
<dbReference type="KEGG" id="cmu:TC_0192"/>
<accession>Q9PLB5</accession>
<dbReference type="GO" id="GO:0004366">
    <property type="term" value="F:glycerol-3-phosphate O-acyltransferase activity"/>
    <property type="evidence" value="ECO:0007669"/>
    <property type="project" value="InterPro"/>
</dbReference>
<dbReference type="AlphaFoldDB" id="Q9PLB5"/>
<keyword evidence="2" id="KW-0808">Transferase</keyword>
<dbReference type="Proteomes" id="UP000000800">
    <property type="component" value="Chromosome"/>
</dbReference>
<protein>
    <submittedName>
        <fullName evidence="2">Glycerol-3-phosphate acyltransferase, putative</fullName>
    </submittedName>
</protein>
<gene>
    <name evidence="2" type="ordered locus">TC_0192</name>
</gene>
<evidence type="ECO:0000313" key="2">
    <source>
        <dbReference type="EMBL" id="AAF39066.1"/>
    </source>
</evidence>
<dbReference type="HOGENOM" id="CLU_043091_0_0_0"/>
<dbReference type="Gene3D" id="3.40.1130.10">
    <property type="entry name" value="Glycerol-3-phosphate (1)-acyltransferase"/>
    <property type="match status" value="1"/>
</dbReference>
<dbReference type="GO" id="GO:0006655">
    <property type="term" value="P:phosphatidylglycerol biosynthetic process"/>
    <property type="evidence" value="ECO:0007669"/>
    <property type="project" value="TreeGrafter"/>
</dbReference>
<dbReference type="PIR" id="E81730">
    <property type="entry name" value="E81730"/>
</dbReference>
<dbReference type="SUPFAM" id="SSF69593">
    <property type="entry name" value="Glycerol-3-phosphate (1)-acyltransferase"/>
    <property type="match status" value="1"/>
</dbReference>
<dbReference type="Pfam" id="PF01553">
    <property type="entry name" value="Acyltransferase"/>
    <property type="match status" value="1"/>
</dbReference>
<dbReference type="InterPro" id="IPR016222">
    <property type="entry name" value="G3P_O-acylTrfase_chlp"/>
</dbReference>
<keyword evidence="2" id="KW-0012">Acyltransferase</keyword>
<name>Q9PLB5_CHLMU</name>
<dbReference type="InterPro" id="IPR002123">
    <property type="entry name" value="Plipid/glycerol_acylTrfase"/>
</dbReference>
<reference evidence="2 3" key="1">
    <citation type="journal article" date="2000" name="Nucleic Acids Res.">
        <title>Genome sequences of Chlamydia trachomatis MoPn and Chlamydia pneumoniae AR39.</title>
        <authorList>
            <person name="Read T.D."/>
            <person name="Brunham R.C."/>
            <person name="Shen C."/>
            <person name="Gill S.R."/>
            <person name="Heidelberg J.F."/>
            <person name="White O."/>
            <person name="Hickey E.K."/>
            <person name="Peterson J.D."/>
            <person name="Utterback T.R."/>
            <person name="Berry K.J."/>
            <person name="Bass S."/>
            <person name="Linher K.D."/>
            <person name="Weidman J.F."/>
            <person name="Khouri H.M."/>
            <person name="Craven B."/>
            <person name="Bowman C."/>
            <person name="Dodson R.J."/>
            <person name="Gwinn M.L."/>
            <person name="Nelson W.C."/>
            <person name="DeBoy R.T."/>
            <person name="Kolonay J.F."/>
            <person name="McClarty G."/>
            <person name="Salzberg S.L."/>
            <person name="Eisen J.A."/>
            <person name="Fraser C.M."/>
        </authorList>
    </citation>
    <scope>NUCLEOTIDE SEQUENCE [LARGE SCALE GENOMIC DNA]</scope>
    <source>
        <strain evidence="3">MoPn / Nigg</strain>
    </source>
</reference>
<dbReference type="SMART" id="SM00563">
    <property type="entry name" value="PlsC"/>
    <property type="match status" value="1"/>
</dbReference>
<dbReference type="PANTHER" id="PTHR35695:SF1">
    <property type="entry name" value="GLYCEROL-3-PHOSPHATE ACYLTRANSFERASE, CHLOROPLASTIC"/>
    <property type="match status" value="1"/>
</dbReference>
<sequence>MMHFSNYLYQAFEDLPEPLYQKFQICHQTYIEAATRKCSIERAESLCSQWLKVIIDDLKNPIIFPPYHKKIRTPIDLYQFGIDFFSVLIDDQKSQVLHSNRLDQIQEYICSGHNVVLLANHQTESDPQLMYCLLGASHPQLMENMIFVAGDRVTSDPLARPFSMGCDLLCIYSKRHINHPPELKEEKLNHNQKSMRTLKMLLSEGSKFIYVAPAGGRDRKNSQGELYPAEFHPDSIEMFRLLAKSSGKPTHFFPFAMKTYDILPPPPTIEETIGEHRVISFAPIAFNFGEELLLDELCSSEEADSHDKHSLRALRASRVFSIVTDLYKEILIDEPRSF</sequence>
<dbReference type="PANTHER" id="PTHR35695">
    <property type="entry name" value="GLYCEROL-3-PHOSPHATE ACYLTRANSFERASE, CHLOROPLASTIC"/>
    <property type="match status" value="1"/>
</dbReference>
<feature type="domain" description="Phospholipid/glycerol acyltransferase" evidence="1">
    <location>
        <begin position="115"/>
        <end position="260"/>
    </location>
</feature>
<evidence type="ECO:0000313" key="3">
    <source>
        <dbReference type="Proteomes" id="UP000000800"/>
    </source>
</evidence>